<evidence type="ECO:0000313" key="3">
    <source>
        <dbReference type="Proteomes" id="UP000234681"/>
    </source>
</evidence>
<dbReference type="EMBL" id="CH473974">
    <property type="protein sequence ID" value="EDL76167.1"/>
    <property type="molecule type" value="Genomic_DNA"/>
</dbReference>
<reference evidence="3" key="1">
    <citation type="submission" date="2005-09" db="EMBL/GenBank/DDBJ databases">
        <authorList>
            <person name="Mural R.J."/>
            <person name="Li P.W."/>
            <person name="Adams M.D."/>
            <person name="Amanatides P.G."/>
            <person name="Baden-Tillson H."/>
            <person name="Barnstead M."/>
            <person name="Chin S.H."/>
            <person name="Dew I."/>
            <person name="Evans C.A."/>
            <person name="Ferriera S."/>
            <person name="Flanigan M."/>
            <person name="Fosler C."/>
            <person name="Glodek A."/>
            <person name="Gu Z."/>
            <person name="Holt R.A."/>
            <person name="Jennings D."/>
            <person name="Kraft C.L."/>
            <person name="Lu F."/>
            <person name="Nguyen T."/>
            <person name="Nusskern D.R."/>
            <person name="Pfannkoch C.M."/>
            <person name="Sitter C."/>
            <person name="Sutton G.G."/>
            <person name="Venter J.C."/>
            <person name="Wang Z."/>
            <person name="Woodage T."/>
            <person name="Zheng X.H."/>
            <person name="Zhong F."/>
        </authorList>
    </citation>
    <scope>NUCLEOTIDE SEQUENCE [LARGE SCALE GENOMIC DNA]</scope>
    <source>
        <strain>BN</strain>
        <strain evidence="3">Sprague-Dawley</strain>
    </source>
</reference>
<gene>
    <name evidence="2" type="ORF">rCG_49556</name>
</gene>
<proteinExistence type="predicted"/>
<name>A6J2N5_RAT</name>
<feature type="region of interest" description="Disordered" evidence="1">
    <location>
        <begin position="1"/>
        <end position="51"/>
    </location>
</feature>
<organism evidence="2 3">
    <name type="scientific">Rattus norvegicus</name>
    <name type="common">Rat</name>
    <dbReference type="NCBI Taxonomy" id="10116"/>
    <lineage>
        <taxon>Eukaryota</taxon>
        <taxon>Metazoa</taxon>
        <taxon>Chordata</taxon>
        <taxon>Craniata</taxon>
        <taxon>Vertebrata</taxon>
        <taxon>Euteleostomi</taxon>
        <taxon>Mammalia</taxon>
        <taxon>Eutheria</taxon>
        <taxon>Euarchontoglires</taxon>
        <taxon>Glires</taxon>
        <taxon>Rodentia</taxon>
        <taxon>Myomorpha</taxon>
        <taxon>Muroidea</taxon>
        <taxon>Muridae</taxon>
        <taxon>Murinae</taxon>
        <taxon>Rattus</taxon>
    </lineage>
</organism>
<dbReference type="Proteomes" id="UP000234681">
    <property type="component" value="Chromosome 18"/>
</dbReference>
<evidence type="ECO:0000256" key="1">
    <source>
        <dbReference type="SAM" id="MobiDB-lite"/>
    </source>
</evidence>
<protein>
    <submittedName>
        <fullName evidence="2">RCG49556</fullName>
    </submittedName>
</protein>
<feature type="compositionally biased region" description="Basic and acidic residues" evidence="1">
    <location>
        <begin position="9"/>
        <end position="32"/>
    </location>
</feature>
<evidence type="ECO:0000313" key="2">
    <source>
        <dbReference type="EMBL" id="EDL76167.1"/>
    </source>
</evidence>
<accession>A6J2N5</accession>
<dbReference type="AlphaFoldDB" id="A6J2N5"/>
<sequence length="87" mass="8934">MFSACSVRGAERTPGRFTWKDPETRLPGETRGIRGPAAAAGGAGGRSALSISNVPPCPVPVGSSEKLVSETPDVAETRIDAILTLQG</sequence>